<accession>A0A0A8Z228</accession>
<organism evidence="1">
    <name type="scientific">Arundo donax</name>
    <name type="common">Giant reed</name>
    <name type="synonym">Donax arundinaceus</name>
    <dbReference type="NCBI Taxonomy" id="35708"/>
    <lineage>
        <taxon>Eukaryota</taxon>
        <taxon>Viridiplantae</taxon>
        <taxon>Streptophyta</taxon>
        <taxon>Embryophyta</taxon>
        <taxon>Tracheophyta</taxon>
        <taxon>Spermatophyta</taxon>
        <taxon>Magnoliopsida</taxon>
        <taxon>Liliopsida</taxon>
        <taxon>Poales</taxon>
        <taxon>Poaceae</taxon>
        <taxon>PACMAD clade</taxon>
        <taxon>Arundinoideae</taxon>
        <taxon>Arundineae</taxon>
        <taxon>Arundo</taxon>
    </lineage>
</organism>
<evidence type="ECO:0000313" key="1">
    <source>
        <dbReference type="EMBL" id="JAD28912.1"/>
    </source>
</evidence>
<dbReference type="AlphaFoldDB" id="A0A0A8Z228"/>
<name>A0A0A8Z228_ARUDO</name>
<proteinExistence type="predicted"/>
<protein>
    <submittedName>
        <fullName evidence="1">Uncharacterized protein</fullName>
    </submittedName>
</protein>
<dbReference type="EMBL" id="GBRH01268983">
    <property type="protein sequence ID" value="JAD28912.1"/>
    <property type="molecule type" value="Transcribed_RNA"/>
</dbReference>
<reference evidence="1" key="1">
    <citation type="submission" date="2014-09" db="EMBL/GenBank/DDBJ databases">
        <authorList>
            <person name="Magalhaes I.L.F."/>
            <person name="Oliveira U."/>
            <person name="Santos F.R."/>
            <person name="Vidigal T.H.D.A."/>
            <person name="Brescovit A.D."/>
            <person name="Santos A.J."/>
        </authorList>
    </citation>
    <scope>NUCLEOTIDE SEQUENCE</scope>
    <source>
        <tissue evidence="1">Shoot tissue taken approximately 20 cm above the soil surface</tissue>
    </source>
</reference>
<reference evidence="1" key="2">
    <citation type="journal article" date="2015" name="Data Brief">
        <title>Shoot transcriptome of the giant reed, Arundo donax.</title>
        <authorList>
            <person name="Barrero R.A."/>
            <person name="Guerrero F.D."/>
            <person name="Moolhuijzen P."/>
            <person name="Goolsby J.A."/>
            <person name="Tidwell J."/>
            <person name="Bellgard S.E."/>
            <person name="Bellgard M.I."/>
        </authorList>
    </citation>
    <scope>NUCLEOTIDE SEQUENCE</scope>
    <source>
        <tissue evidence="1">Shoot tissue taken approximately 20 cm above the soil surface</tissue>
    </source>
</reference>
<sequence length="57" mass="6436">MSQCKQESKYISHVWYIVLQKNIASTACSVSGTLTSLPCNYFQCARQPKEEGTAYSR</sequence>